<reference evidence="1 2" key="1">
    <citation type="submission" date="2024-02" db="EMBL/GenBank/DDBJ databases">
        <authorList>
            <person name="Chen Y."/>
            <person name="Shah S."/>
            <person name="Dougan E. K."/>
            <person name="Thang M."/>
            <person name="Chan C."/>
        </authorList>
    </citation>
    <scope>NUCLEOTIDE SEQUENCE [LARGE SCALE GENOMIC DNA]</scope>
</reference>
<evidence type="ECO:0000313" key="1">
    <source>
        <dbReference type="EMBL" id="CAK9033274.1"/>
    </source>
</evidence>
<comment type="caution">
    <text evidence="1">The sequence shown here is derived from an EMBL/GenBank/DDBJ whole genome shotgun (WGS) entry which is preliminary data.</text>
</comment>
<proteinExistence type="predicted"/>
<protein>
    <submittedName>
        <fullName evidence="1">Uncharacterized protein</fullName>
    </submittedName>
</protein>
<accession>A0ABP0L3T9</accession>
<dbReference type="Proteomes" id="UP001642484">
    <property type="component" value="Unassembled WGS sequence"/>
</dbReference>
<dbReference type="EMBL" id="CAXAMN010010990">
    <property type="protein sequence ID" value="CAK9033274.1"/>
    <property type="molecule type" value="Genomic_DNA"/>
</dbReference>
<keyword evidence="2" id="KW-1185">Reference proteome</keyword>
<gene>
    <name evidence="1" type="ORF">CCMP2556_LOCUS19004</name>
</gene>
<sequence length="141" mass="15055">MTPALPLLVQSNSGTISCLPSRMLWMQKPGGVEHSKSWSCQSCSIELSEAIDVVAQVPDQMAYDQYGQALVQATRDSSRGIWPKAGVNLILVLNVKAEEFAPHWIPATMAPTQFGMPGAGMALPGMVQPVAQAQVHAGDPQ</sequence>
<evidence type="ECO:0000313" key="2">
    <source>
        <dbReference type="Proteomes" id="UP001642484"/>
    </source>
</evidence>
<name>A0ABP0L3T9_9DINO</name>
<organism evidence="1 2">
    <name type="scientific">Durusdinium trenchii</name>
    <dbReference type="NCBI Taxonomy" id="1381693"/>
    <lineage>
        <taxon>Eukaryota</taxon>
        <taxon>Sar</taxon>
        <taxon>Alveolata</taxon>
        <taxon>Dinophyceae</taxon>
        <taxon>Suessiales</taxon>
        <taxon>Symbiodiniaceae</taxon>
        <taxon>Durusdinium</taxon>
    </lineage>
</organism>